<dbReference type="InterPro" id="IPR016181">
    <property type="entry name" value="Acyl_CoA_acyltransferase"/>
</dbReference>
<organism evidence="4 5">
    <name type="scientific">Carboxydichorda subterranea</name>
    <dbReference type="NCBI Taxonomy" id="3109565"/>
    <lineage>
        <taxon>Bacteria</taxon>
        <taxon>Bacillati</taxon>
        <taxon>Bacillota</taxon>
        <taxon>Limnochordia</taxon>
        <taxon>Limnochordales</taxon>
        <taxon>Geochordaceae</taxon>
        <taxon>Carboxydichorda</taxon>
    </lineage>
</organism>
<evidence type="ECO:0000259" key="3">
    <source>
        <dbReference type="PROSITE" id="PS51186"/>
    </source>
</evidence>
<feature type="domain" description="N-acetyltransferase" evidence="3">
    <location>
        <begin position="170"/>
        <end position="326"/>
    </location>
</feature>
<sequence length="326" mass="34756">MRVVRLQSAGEFLALAGAFLLQHEAEHHLMLGVAGELARGPGPSEAPPYLAAVVKGDRVLAAALMTPPRNLLLSRFEAPDAPELSAPDAPELGALDAPAPAEPLALIADDLAGGGWAVPGVLAPSPLGRRFAELWQARTGIPFRPGMAQRIYALVRREGRPVRAPAGVPGRLRRATEEDRELLVRWVTAFAAEALPQEPPDAARAQRLVDGYLQPGLQPERRGMVLWEDGQPPRPVSMAAFTGPTPNGIRVQAVYTPPELRRRGYASACVAALSQWLLDSGYRACFLFTDRSNATSNHIYQAIGYAPVCDADEFRFGAAGAAAAGA</sequence>
<dbReference type="InterPro" id="IPR000182">
    <property type="entry name" value="GNAT_dom"/>
</dbReference>
<dbReference type="EMBL" id="CP141615">
    <property type="protein sequence ID" value="WRP18877.1"/>
    <property type="molecule type" value="Genomic_DNA"/>
</dbReference>
<proteinExistence type="predicted"/>
<evidence type="ECO:0000313" key="4">
    <source>
        <dbReference type="EMBL" id="WRP18877.1"/>
    </source>
</evidence>
<reference evidence="4 5" key="1">
    <citation type="journal article" date="2024" name="Front. Microbiol.">
        <title>Novel thermophilic genera Geochorda gen. nov. and Carboxydochorda gen. nov. from the deep terrestrial subsurface reveal the ecophysiological diversity in the class Limnochordia.</title>
        <authorList>
            <person name="Karnachuk O.V."/>
            <person name="Lukina A.P."/>
            <person name="Avakyan M.R."/>
            <person name="Kadnikov V.V."/>
            <person name="Begmatov S."/>
            <person name="Beletsky A.V."/>
            <person name="Vlasova K.G."/>
            <person name="Novikov A.A."/>
            <person name="Shcherbakova V.A."/>
            <person name="Mardanov A.V."/>
            <person name="Ravin N.V."/>
        </authorList>
    </citation>
    <scope>NUCLEOTIDE SEQUENCE [LARGE SCALE GENOMIC DNA]</scope>
    <source>
        <strain evidence="4 5">L945</strain>
    </source>
</reference>
<dbReference type="PANTHER" id="PTHR43877">
    <property type="entry name" value="AMINOALKYLPHOSPHONATE N-ACETYLTRANSFERASE-RELATED-RELATED"/>
    <property type="match status" value="1"/>
</dbReference>
<accession>A0ABZ1C4B3</accession>
<dbReference type="PROSITE" id="PS51186">
    <property type="entry name" value="GNAT"/>
    <property type="match status" value="1"/>
</dbReference>
<dbReference type="SUPFAM" id="SSF55729">
    <property type="entry name" value="Acyl-CoA N-acyltransferases (Nat)"/>
    <property type="match status" value="1"/>
</dbReference>
<gene>
    <name evidence="4" type="ORF">U7230_07770</name>
</gene>
<dbReference type="EC" id="2.3.1.-" evidence="4"/>
<dbReference type="Proteomes" id="UP001332192">
    <property type="component" value="Chromosome"/>
</dbReference>
<dbReference type="CDD" id="cd04301">
    <property type="entry name" value="NAT_SF"/>
    <property type="match status" value="1"/>
</dbReference>
<dbReference type="GO" id="GO:0016746">
    <property type="term" value="F:acyltransferase activity"/>
    <property type="evidence" value="ECO:0007669"/>
    <property type="project" value="UniProtKB-KW"/>
</dbReference>
<dbReference type="Pfam" id="PF00583">
    <property type="entry name" value="Acetyltransf_1"/>
    <property type="match status" value="1"/>
</dbReference>
<keyword evidence="1 4" id="KW-0808">Transferase</keyword>
<dbReference type="InterPro" id="IPR050832">
    <property type="entry name" value="Bact_Acetyltransf"/>
</dbReference>
<name>A0ABZ1C4B3_9FIRM</name>
<keyword evidence="5" id="KW-1185">Reference proteome</keyword>
<evidence type="ECO:0000313" key="5">
    <source>
        <dbReference type="Proteomes" id="UP001332192"/>
    </source>
</evidence>
<dbReference type="Gene3D" id="3.40.630.30">
    <property type="match status" value="1"/>
</dbReference>
<protein>
    <submittedName>
        <fullName evidence="4">GNAT family N-acetyltransferase</fullName>
        <ecNumber evidence="4">2.3.1.-</ecNumber>
    </submittedName>
</protein>
<evidence type="ECO:0000256" key="2">
    <source>
        <dbReference type="ARBA" id="ARBA00023315"/>
    </source>
</evidence>
<dbReference type="RefSeq" id="WP_324718147.1">
    <property type="nucleotide sequence ID" value="NZ_CP141615.1"/>
</dbReference>
<evidence type="ECO:0000256" key="1">
    <source>
        <dbReference type="ARBA" id="ARBA00022679"/>
    </source>
</evidence>
<keyword evidence="2 4" id="KW-0012">Acyltransferase</keyword>